<gene>
    <name evidence="2" type="ORF">XENOCAPTIV_011124</name>
</gene>
<keyword evidence="3" id="KW-1185">Reference proteome</keyword>
<evidence type="ECO:0000313" key="2">
    <source>
        <dbReference type="EMBL" id="MEQ2216126.1"/>
    </source>
</evidence>
<evidence type="ECO:0000256" key="1">
    <source>
        <dbReference type="SAM" id="MobiDB-lite"/>
    </source>
</evidence>
<dbReference type="Proteomes" id="UP001434883">
    <property type="component" value="Unassembled WGS sequence"/>
</dbReference>
<evidence type="ECO:0000313" key="3">
    <source>
        <dbReference type="Proteomes" id="UP001434883"/>
    </source>
</evidence>
<proteinExistence type="predicted"/>
<protein>
    <submittedName>
        <fullName evidence="2">Uncharacterized protein</fullName>
    </submittedName>
</protein>
<sequence>SSHLSTYMEQLVKHLSRCQHLGWMKVIELKSASIHWLSCGQKAEPDVWTKMFCILSDSQLLMLDDLEVHPLLLAERAETCTIWLLRYTLHVTSAAPGPTQKGTEDKSQQKKTVSETHRCIRLMDGQTMEKPDGQMLDNQALDRQMCDPDFDDGKRGLDSVSAD</sequence>
<name>A0ABV0S897_9TELE</name>
<feature type="region of interest" description="Disordered" evidence="1">
    <location>
        <begin position="95"/>
        <end position="114"/>
    </location>
</feature>
<feature type="region of interest" description="Disordered" evidence="1">
    <location>
        <begin position="122"/>
        <end position="163"/>
    </location>
</feature>
<reference evidence="2 3" key="1">
    <citation type="submission" date="2021-06" db="EMBL/GenBank/DDBJ databases">
        <authorList>
            <person name="Palmer J.M."/>
        </authorList>
    </citation>
    <scope>NUCLEOTIDE SEQUENCE [LARGE SCALE GENOMIC DNA]</scope>
    <source>
        <strain evidence="2 3">XC_2019</strain>
        <tissue evidence="2">Muscle</tissue>
    </source>
</reference>
<comment type="caution">
    <text evidence="2">The sequence shown here is derived from an EMBL/GenBank/DDBJ whole genome shotgun (WGS) entry which is preliminary data.</text>
</comment>
<feature type="compositionally biased region" description="Basic and acidic residues" evidence="1">
    <location>
        <begin position="102"/>
        <end position="114"/>
    </location>
</feature>
<accession>A0ABV0S897</accession>
<feature type="non-terminal residue" evidence="2">
    <location>
        <position position="1"/>
    </location>
</feature>
<organism evidence="2 3">
    <name type="scientific">Xenoophorus captivus</name>
    <dbReference type="NCBI Taxonomy" id="1517983"/>
    <lineage>
        <taxon>Eukaryota</taxon>
        <taxon>Metazoa</taxon>
        <taxon>Chordata</taxon>
        <taxon>Craniata</taxon>
        <taxon>Vertebrata</taxon>
        <taxon>Euteleostomi</taxon>
        <taxon>Actinopterygii</taxon>
        <taxon>Neopterygii</taxon>
        <taxon>Teleostei</taxon>
        <taxon>Neoteleostei</taxon>
        <taxon>Acanthomorphata</taxon>
        <taxon>Ovalentaria</taxon>
        <taxon>Atherinomorphae</taxon>
        <taxon>Cyprinodontiformes</taxon>
        <taxon>Goodeidae</taxon>
        <taxon>Xenoophorus</taxon>
    </lineage>
</organism>
<dbReference type="EMBL" id="JAHRIN010069611">
    <property type="protein sequence ID" value="MEQ2216126.1"/>
    <property type="molecule type" value="Genomic_DNA"/>
</dbReference>